<dbReference type="Gene3D" id="1.10.10.60">
    <property type="entry name" value="Homeodomain-like"/>
    <property type="match status" value="1"/>
</dbReference>
<dbReference type="InterPro" id="IPR009057">
    <property type="entry name" value="Homeodomain-like_sf"/>
</dbReference>
<dbReference type="Pfam" id="PF03221">
    <property type="entry name" value="HTH_Tnp_Tc5"/>
    <property type="match status" value="1"/>
</dbReference>
<evidence type="ECO:0000259" key="3">
    <source>
        <dbReference type="PROSITE" id="PS51253"/>
    </source>
</evidence>
<dbReference type="Proteomes" id="UP001150941">
    <property type="component" value="Unassembled WGS sequence"/>
</dbReference>
<reference evidence="4" key="1">
    <citation type="submission" date="2022-11" db="EMBL/GenBank/DDBJ databases">
        <authorList>
            <person name="Petersen C."/>
        </authorList>
    </citation>
    <scope>NUCLEOTIDE SEQUENCE</scope>
    <source>
        <strain evidence="4">IBT 19713</strain>
    </source>
</reference>
<dbReference type="GO" id="GO:0003677">
    <property type="term" value="F:DNA binding"/>
    <property type="evidence" value="ECO:0007669"/>
    <property type="project" value="UniProtKB-KW"/>
</dbReference>
<feature type="domain" description="HTH CENPB-type" evidence="3">
    <location>
        <begin position="58"/>
        <end position="130"/>
    </location>
</feature>
<evidence type="ECO:0000256" key="2">
    <source>
        <dbReference type="ARBA" id="ARBA00023242"/>
    </source>
</evidence>
<dbReference type="GeneID" id="83197540"/>
<sequence length="215" mass="24679">MPPKRPRIRIHSKEGRLDLAVNAVRDNEVASIREAARIHEVSESTLRNRLRGVKPRSETRPNCCKLTLDEEEWLRKWVLGSHLCGLFPRQSQIRDMANVLLTVRGSSTTTTVGINWVSNFMKRHSELRESASRRHDYPKPQKGSRMFIGDHIESVSREMLAQVRSGAETGEELLEVVDIIAKAHELQMLQLRVIRDELLKCTTGRQGKNARDQRL</sequence>
<dbReference type="PROSITE" id="PS51253">
    <property type="entry name" value="HTH_CENPB"/>
    <property type="match status" value="1"/>
</dbReference>
<protein>
    <recommendedName>
        <fullName evidence="3">HTH CENPB-type domain-containing protein</fullName>
    </recommendedName>
</protein>
<dbReference type="InterPro" id="IPR006600">
    <property type="entry name" value="HTH_CenpB_DNA-bd_dom"/>
</dbReference>
<gene>
    <name evidence="4" type="ORF">N7468_000940</name>
</gene>
<dbReference type="InterPro" id="IPR007889">
    <property type="entry name" value="HTH_Psq"/>
</dbReference>
<dbReference type="EMBL" id="JAPQKS010000002">
    <property type="protein sequence ID" value="KAJ5245957.1"/>
    <property type="molecule type" value="Genomic_DNA"/>
</dbReference>
<dbReference type="SUPFAM" id="SSF46689">
    <property type="entry name" value="Homeodomain-like"/>
    <property type="match status" value="1"/>
</dbReference>
<reference evidence="4" key="2">
    <citation type="journal article" date="2023" name="IMA Fungus">
        <title>Comparative genomic study of the Penicillium genus elucidates a diverse pangenome and 15 lateral gene transfer events.</title>
        <authorList>
            <person name="Petersen C."/>
            <person name="Sorensen T."/>
            <person name="Nielsen M.R."/>
            <person name="Sondergaard T.E."/>
            <person name="Sorensen J.L."/>
            <person name="Fitzpatrick D.A."/>
            <person name="Frisvad J.C."/>
            <person name="Nielsen K.L."/>
        </authorList>
    </citation>
    <scope>NUCLEOTIDE SEQUENCE</scope>
    <source>
        <strain evidence="4">IBT 19713</strain>
    </source>
</reference>
<dbReference type="Pfam" id="PF05225">
    <property type="entry name" value="HTH_psq"/>
    <property type="match status" value="1"/>
</dbReference>
<dbReference type="RefSeq" id="XP_058333378.1">
    <property type="nucleotide sequence ID" value="XM_058470237.1"/>
</dbReference>
<keyword evidence="2" id="KW-0539">Nucleus</keyword>
<name>A0A9W9PGQ9_9EURO</name>
<evidence type="ECO:0000313" key="4">
    <source>
        <dbReference type="EMBL" id="KAJ5245957.1"/>
    </source>
</evidence>
<keyword evidence="1" id="KW-0238">DNA-binding</keyword>
<organism evidence="4 5">
    <name type="scientific">Penicillium chermesinum</name>
    <dbReference type="NCBI Taxonomy" id="63820"/>
    <lineage>
        <taxon>Eukaryota</taxon>
        <taxon>Fungi</taxon>
        <taxon>Dikarya</taxon>
        <taxon>Ascomycota</taxon>
        <taxon>Pezizomycotina</taxon>
        <taxon>Eurotiomycetes</taxon>
        <taxon>Eurotiomycetidae</taxon>
        <taxon>Eurotiales</taxon>
        <taxon>Aspergillaceae</taxon>
        <taxon>Penicillium</taxon>
    </lineage>
</organism>
<dbReference type="AlphaFoldDB" id="A0A9W9PGQ9"/>
<proteinExistence type="predicted"/>
<keyword evidence="5" id="KW-1185">Reference proteome</keyword>
<comment type="caution">
    <text evidence="4">The sequence shown here is derived from an EMBL/GenBank/DDBJ whole genome shotgun (WGS) entry which is preliminary data.</text>
</comment>
<evidence type="ECO:0000256" key="1">
    <source>
        <dbReference type="ARBA" id="ARBA00023125"/>
    </source>
</evidence>
<accession>A0A9W9PGQ9</accession>
<dbReference type="OrthoDB" id="4207519at2759"/>
<evidence type="ECO:0000313" key="5">
    <source>
        <dbReference type="Proteomes" id="UP001150941"/>
    </source>
</evidence>